<evidence type="ECO:0000256" key="1">
    <source>
        <dbReference type="ARBA" id="ARBA00005854"/>
    </source>
</evidence>
<dbReference type="SUPFAM" id="SSF52283">
    <property type="entry name" value="Formate/glycerate dehydrogenase catalytic domain-like"/>
    <property type="match status" value="1"/>
</dbReference>
<dbReference type="SUPFAM" id="SSF51735">
    <property type="entry name" value="NAD(P)-binding Rossmann-fold domains"/>
    <property type="match status" value="1"/>
</dbReference>
<dbReference type="RefSeq" id="WP_145435605.1">
    <property type="nucleotide sequence ID" value="NZ_CP036339.1"/>
</dbReference>
<evidence type="ECO:0000313" key="4">
    <source>
        <dbReference type="EMBL" id="QDT75829.1"/>
    </source>
</evidence>
<keyword evidence="5" id="KW-1185">Reference proteome</keyword>
<evidence type="ECO:0000256" key="2">
    <source>
        <dbReference type="ARBA" id="ARBA00023027"/>
    </source>
</evidence>
<dbReference type="PANTHER" id="PTHR43026">
    <property type="entry name" value="2-HYDROXYACID DEHYDROGENASE HOMOLOG 1-RELATED"/>
    <property type="match status" value="1"/>
</dbReference>
<keyword evidence="4" id="KW-0560">Oxidoreductase</keyword>
<gene>
    <name evidence="4" type="primary">vanH</name>
    <name evidence="4" type="ORF">I41_50720</name>
</gene>
<feature type="domain" description="D-isomer specific 2-hydroxyacid dehydrogenase NAD-binding" evidence="3">
    <location>
        <begin position="107"/>
        <end position="289"/>
    </location>
</feature>
<dbReference type="AlphaFoldDB" id="A0A517U5B2"/>
<dbReference type="KEGG" id="llh:I41_50720"/>
<accession>A0A517U5B2</accession>
<keyword evidence="2" id="KW-0520">NAD</keyword>
<dbReference type="EC" id="1.1.1.-" evidence="4"/>
<sequence length="323" mass="35103">MLDVYFYEAFEEEAAALRRLLPASFAAGYTDLTIQEAGHALPPAPIISVRTQSLLPTTWAPQLQAILSRSTGYDHLAAYSAASKAPVALGYLPLYCHRAVAEQAMLLWMALLRRLPLQTRQFHDFHRDGITGHECAGRTLAVVGIGHIGHEVCRIGDALGMRVIGVDRHELHADVNYVGIDAALAQADVIVCAMDLNASNHGYFSAASWRQVKRGAVFVNISRGELSPAADLLAALEAGRLSGVGMDVYNHEAELAVALRTKHPSDDPEVQATLALARRDDVICTPHNAFNSFEAVERKSDHSVQQIVALRDTGKFLWPAPVA</sequence>
<name>A0A517U5B2_9BACT</name>
<dbReference type="Gene3D" id="3.40.50.720">
    <property type="entry name" value="NAD(P)-binding Rossmann-like Domain"/>
    <property type="match status" value="2"/>
</dbReference>
<dbReference type="OrthoDB" id="277029at2"/>
<protein>
    <submittedName>
        <fullName evidence="4">D-specific alpha-keto acid dehydrogenase</fullName>
        <ecNumber evidence="4">1.1.1.-</ecNumber>
    </submittedName>
</protein>
<comment type="similarity">
    <text evidence="1">Belongs to the D-isomer specific 2-hydroxyacid dehydrogenase family.</text>
</comment>
<dbReference type="EMBL" id="CP036339">
    <property type="protein sequence ID" value="QDT75829.1"/>
    <property type="molecule type" value="Genomic_DNA"/>
</dbReference>
<dbReference type="GO" id="GO:0051287">
    <property type="term" value="F:NAD binding"/>
    <property type="evidence" value="ECO:0007669"/>
    <property type="project" value="InterPro"/>
</dbReference>
<dbReference type="PANTHER" id="PTHR43026:SF1">
    <property type="entry name" value="2-HYDROXYACID DEHYDROGENASE HOMOLOG 1-RELATED"/>
    <property type="match status" value="1"/>
</dbReference>
<dbReference type="Proteomes" id="UP000317909">
    <property type="component" value="Chromosome"/>
</dbReference>
<dbReference type="InterPro" id="IPR036291">
    <property type="entry name" value="NAD(P)-bd_dom_sf"/>
</dbReference>
<reference evidence="4 5" key="1">
    <citation type="submission" date="2019-02" db="EMBL/GenBank/DDBJ databases">
        <title>Deep-cultivation of Planctomycetes and their phenomic and genomic characterization uncovers novel biology.</title>
        <authorList>
            <person name="Wiegand S."/>
            <person name="Jogler M."/>
            <person name="Boedeker C."/>
            <person name="Pinto D."/>
            <person name="Vollmers J."/>
            <person name="Rivas-Marin E."/>
            <person name="Kohn T."/>
            <person name="Peeters S.H."/>
            <person name="Heuer A."/>
            <person name="Rast P."/>
            <person name="Oberbeckmann S."/>
            <person name="Bunk B."/>
            <person name="Jeske O."/>
            <person name="Meyerdierks A."/>
            <person name="Storesund J.E."/>
            <person name="Kallscheuer N."/>
            <person name="Luecker S."/>
            <person name="Lage O.M."/>
            <person name="Pohl T."/>
            <person name="Merkel B.J."/>
            <person name="Hornburger P."/>
            <person name="Mueller R.-W."/>
            <person name="Bruemmer F."/>
            <person name="Labrenz M."/>
            <person name="Spormann A.M."/>
            <person name="Op den Camp H."/>
            <person name="Overmann J."/>
            <person name="Amann R."/>
            <person name="Jetten M.S.M."/>
            <person name="Mascher T."/>
            <person name="Medema M.H."/>
            <person name="Devos D.P."/>
            <person name="Kaster A.-K."/>
            <person name="Ovreas L."/>
            <person name="Rohde M."/>
            <person name="Galperin M.Y."/>
            <person name="Jogler C."/>
        </authorList>
    </citation>
    <scope>NUCLEOTIDE SEQUENCE [LARGE SCALE GENOMIC DNA]</scope>
    <source>
        <strain evidence="4 5">I41</strain>
    </source>
</reference>
<dbReference type="GO" id="GO:0008720">
    <property type="term" value="F:D-lactate dehydrogenase (NAD+) activity"/>
    <property type="evidence" value="ECO:0007669"/>
    <property type="project" value="TreeGrafter"/>
</dbReference>
<evidence type="ECO:0000259" key="3">
    <source>
        <dbReference type="Pfam" id="PF02826"/>
    </source>
</evidence>
<dbReference type="InterPro" id="IPR058205">
    <property type="entry name" value="D-LDH-like"/>
</dbReference>
<evidence type="ECO:0000313" key="5">
    <source>
        <dbReference type="Proteomes" id="UP000317909"/>
    </source>
</evidence>
<dbReference type="InterPro" id="IPR006140">
    <property type="entry name" value="D-isomer_DH_NAD-bd"/>
</dbReference>
<dbReference type="Pfam" id="PF02826">
    <property type="entry name" value="2-Hacid_dh_C"/>
    <property type="match status" value="1"/>
</dbReference>
<organism evidence="4 5">
    <name type="scientific">Lacipirellula limnantheis</name>
    <dbReference type="NCBI Taxonomy" id="2528024"/>
    <lineage>
        <taxon>Bacteria</taxon>
        <taxon>Pseudomonadati</taxon>
        <taxon>Planctomycetota</taxon>
        <taxon>Planctomycetia</taxon>
        <taxon>Pirellulales</taxon>
        <taxon>Lacipirellulaceae</taxon>
        <taxon>Lacipirellula</taxon>
    </lineage>
</organism>
<proteinExistence type="inferred from homology"/>